<reference evidence="2 3" key="1">
    <citation type="journal article" date="2013" name="Proc. Natl. Acad. Sci. U.S.A.">
        <title>Genome of an arbuscular mycorrhizal fungus provides insight into the oldest plant symbiosis.</title>
        <authorList>
            <person name="Tisserant E."/>
            <person name="Malbreil M."/>
            <person name="Kuo A."/>
            <person name="Kohler A."/>
            <person name="Symeonidi A."/>
            <person name="Balestrini R."/>
            <person name="Charron P."/>
            <person name="Duensing N."/>
            <person name="Frei Dit Frey N."/>
            <person name="Gianinazzi-Pearson V."/>
            <person name="Gilbert L.B."/>
            <person name="Handa Y."/>
            <person name="Herr J.R."/>
            <person name="Hijri M."/>
            <person name="Koul R."/>
            <person name="Kawaguchi M."/>
            <person name="Krajinski F."/>
            <person name="Lammers P.J."/>
            <person name="Masclaux F.G."/>
            <person name="Murat C."/>
            <person name="Morin E."/>
            <person name="Ndikumana S."/>
            <person name="Pagni M."/>
            <person name="Petitpierre D."/>
            <person name="Requena N."/>
            <person name="Rosikiewicz P."/>
            <person name="Riley R."/>
            <person name="Saito K."/>
            <person name="San Clemente H."/>
            <person name="Shapiro H."/>
            <person name="van Tuinen D."/>
            <person name="Becard G."/>
            <person name="Bonfante P."/>
            <person name="Paszkowski U."/>
            <person name="Shachar-Hill Y.Y."/>
            <person name="Tuskan G.A."/>
            <person name="Young P.W."/>
            <person name="Sanders I.R."/>
            <person name="Henrissat B."/>
            <person name="Rensing S.A."/>
            <person name="Grigoriev I.V."/>
            <person name="Corradi N."/>
            <person name="Roux C."/>
            <person name="Martin F."/>
        </authorList>
    </citation>
    <scope>NUCLEOTIDE SEQUENCE [LARGE SCALE GENOMIC DNA]</scope>
    <source>
        <strain evidence="2 3">DAOM 197198</strain>
    </source>
</reference>
<feature type="transmembrane region" description="Helical" evidence="1">
    <location>
        <begin position="39"/>
        <end position="58"/>
    </location>
</feature>
<dbReference type="Proteomes" id="UP000018888">
    <property type="component" value="Unassembled WGS sequence"/>
</dbReference>
<evidence type="ECO:0000256" key="1">
    <source>
        <dbReference type="SAM" id="Phobius"/>
    </source>
</evidence>
<sequence>MFICLSNLEGSSFSLKVFFISSFLGPLVLPVMQLKFSCFSLYVSFLIHFFIFFILFLFH</sequence>
<keyword evidence="3" id="KW-1185">Reference proteome</keyword>
<organism evidence="2 3">
    <name type="scientific">Rhizophagus irregularis (strain DAOM 181602 / DAOM 197198 / MUCL 43194)</name>
    <name type="common">Arbuscular mycorrhizal fungus</name>
    <name type="synonym">Glomus intraradices</name>
    <dbReference type="NCBI Taxonomy" id="747089"/>
    <lineage>
        <taxon>Eukaryota</taxon>
        <taxon>Fungi</taxon>
        <taxon>Fungi incertae sedis</taxon>
        <taxon>Mucoromycota</taxon>
        <taxon>Glomeromycotina</taxon>
        <taxon>Glomeromycetes</taxon>
        <taxon>Glomerales</taxon>
        <taxon>Glomeraceae</taxon>
        <taxon>Rhizophagus</taxon>
    </lineage>
</organism>
<dbReference type="EMBL" id="AUPC02000272">
    <property type="protein sequence ID" value="POG63256.1"/>
    <property type="molecule type" value="Genomic_DNA"/>
</dbReference>
<evidence type="ECO:0000313" key="3">
    <source>
        <dbReference type="Proteomes" id="UP000018888"/>
    </source>
</evidence>
<feature type="non-terminal residue" evidence="2">
    <location>
        <position position="59"/>
    </location>
</feature>
<gene>
    <name evidence="2" type="ORF">GLOIN_2v1687746</name>
</gene>
<feature type="transmembrane region" description="Helical" evidence="1">
    <location>
        <begin position="12"/>
        <end position="32"/>
    </location>
</feature>
<accession>A0A2P4PCZ0</accession>
<dbReference type="AlphaFoldDB" id="A0A2P4PCZ0"/>
<comment type="caution">
    <text evidence="2">The sequence shown here is derived from an EMBL/GenBank/DDBJ whole genome shotgun (WGS) entry which is preliminary data.</text>
</comment>
<protein>
    <submittedName>
        <fullName evidence="2">Uncharacterized protein</fullName>
    </submittedName>
</protein>
<keyword evidence="1" id="KW-0472">Membrane</keyword>
<keyword evidence="1" id="KW-0812">Transmembrane</keyword>
<proteinExistence type="predicted"/>
<evidence type="ECO:0000313" key="2">
    <source>
        <dbReference type="EMBL" id="POG63256.1"/>
    </source>
</evidence>
<name>A0A2P4PCZ0_RHIID</name>
<reference evidence="2 3" key="2">
    <citation type="journal article" date="2018" name="New Phytol.">
        <title>High intraspecific genome diversity in the model arbuscular mycorrhizal symbiont Rhizophagus irregularis.</title>
        <authorList>
            <person name="Chen E.C.H."/>
            <person name="Morin E."/>
            <person name="Beaudet D."/>
            <person name="Noel J."/>
            <person name="Yildirir G."/>
            <person name="Ndikumana S."/>
            <person name="Charron P."/>
            <person name="St-Onge C."/>
            <person name="Giorgi J."/>
            <person name="Kruger M."/>
            <person name="Marton T."/>
            <person name="Ropars J."/>
            <person name="Grigoriev I.V."/>
            <person name="Hainaut M."/>
            <person name="Henrissat B."/>
            <person name="Roux C."/>
            <person name="Martin F."/>
            <person name="Corradi N."/>
        </authorList>
    </citation>
    <scope>NUCLEOTIDE SEQUENCE [LARGE SCALE GENOMIC DNA]</scope>
    <source>
        <strain evidence="2 3">DAOM 197198</strain>
    </source>
</reference>
<keyword evidence="1" id="KW-1133">Transmembrane helix</keyword>